<dbReference type="STRING" id="1544416.Cocul_01892"/>
<dbReference type="PATRIC" id="fig|1544416.3.peg.1892"/>
<keyword evidence="2" id="KW-0472">Membrane</keyword>
<reference evidence="3 4" key="1">
    <citation type="submission" date="2015-10" db="EMBL/GenBank/DDBJ databases">
        <title>Corynebacteirum lowii and Corynebacterium oculi species nova, derived from human clinical disease and and emended description of Corynebacterium mastiditis.</title>
        <authorList>
            <person name="Bernard K."/>
            <person name="Pacheco A.L."/>
            <person name="Mcdougall C."/>
            <person name="Burtx T."/>
            <person name="Weibe D."/>
            <person name="Tyler S."/>
            <person name="Olson A.B."/>
            <person name="Cnockaert M."/>
            <person name="Eguchi H."/>
            <person name="Kuwahara T."/>
            <person name="Nakayama-Imaohji H."/>
            <person name="Boudewijins M."/>
            <person name="Van Hoecke F."/>
            <person name="Bernier A.-M."/>
            <person name="Vandamme P."/>
        </authorList>
    </citation>
    <scope>NUCLEOTIDE SEQUENCE [LARGE SCALE GENOMIC DNA]</scope>
    <source>
        <strain evidence="3 4">NML 130210</strain>
    </source>
</reference>
<feature type="transmembrane region" description="Helical" evidence="2">
    <location>
        <begin position="35"/>
        <end position="52"/>
    </location>
</feature>
<dbReference type="Pfam" id="PF16316">
    <property type="entry name" value="DUF4956"/>
    <property type="match status" value="1"/>
</dbReference>
<feature type="transmembrane region" description="Helical" evidence="2">
    <location>
        <begin position="108"/>
        <end position="127"/>
    </location>
</feature>
<dbReference type="Proteomes" id="UP000050517">
    <property type="component" value="Unassembled WGS sequence"/>
</dbReference>
<protein>
    <recommendedName>
        <fullName evidence="5">DUF4956 domain-containing protein</fullName>
    </recommendedName>
</protein>
<evidence type="ECO:0000256" key="2">
    <source>
        <dbReference type="SAM" id="Phobius"/>
    </source>
</evidence>
<feature type="transmembrane region" description="Helical" evidence="2">
    <location>
        <begin position="6"/>
        <end position="28"/>
    </location>
</feature>
<evidence type="ECO:0000313" key="3">
    <source>
        <dbReference type="EMBL" id="KQB83819.1"/>
    </source>
</evidence>
<dbReference type="AlphaFoldDB" id="A0A0Q1DUL2"/>
<feature type="compositionally biased region" description="Polar residues" evidence="1">
    <location>
        <begin position="185"/>
        <end position="198"/>
    </location>
</feature>
<gene>
    <name evidence="3" type="ORF">Cocul_01892</name>
</gene>
<accession>A0A0Q1DUL2</accession>
<evidence type="ECO:0000313" key="4">
    <source>
        <dbReference type="Proteomes" id="UP000050517"/>
    </source>
</evidence>
<feature type="region of interest" description="Disordered" evidence="1">
    <location>
        <begin position="183"/>
        <end position="207"/>
    </location>
</feature>
<name>A0A0Q1DUL2_9CORY</name>
<dbReference type="RefSeq" id="WP_055122960.1">
    <property type="nucleotide sequence ID" value="NZ_LKST01000003.1"/>
</dbReference>
<comment type="caution">
    <text evidence="3">The sequence shown here is derived from an EMBL/GenBank/DDBJ whole genome shotgun (WGS) entry which is preliminary data.</text>
</comment>
<evidence type="ECO:0000256" key="1">
    <source>
        <dbReference type="SAM" id="MobiDB-lite"/>
    </source>
</evidence>
<dbReference type="InterPro" id="IPR032531">
    <property type="entry name" value="DUF4956"/>
</dbReference>
<evidence type="ECO:0008006" key="5">
    <source>
        <dbReference type="Google" id="ProtNLM"/>
    </source>
</evidence>
<proteinExistence type="predicted"/>
<keyword evidence="4" id="KW-1185">Reference proteome</keyword>
<keyword evidence="2" id="KW-0812">Transmembrane</keyword>
<dbReference type="OrthoDB" id="3827267at2"/>
<feature type="transmembrane region" description="Helical" evidence="2">
    <location>
        <begin position="85"/>
        <end position="102"/>
    </location>
</feature>
<dbReference type="EMBL" id="LKST01000003">
    <property type="protein sequence ID" value="KQB83819.1"/>
    <property type="molecule type" value="Genomic_DNA"/>
</dbReference>
<feature type="transmembrane region" description="Helical" evidence="2">
    <location>
        <begin position="58"/>
        <end position="73"/>
    </location>
</feature>
<sequence length="207" mass="22061">MSAIPTALVMPVIDVLAISLLVFAIYFPRHRRADLVVAFLGVNVGVLGVAATLATQEVGMGLGMGLFGVLSIIRLRSSEISQTEVAYYFAALAIGLVAGLSGTPSVTAVAVIVAIVAVLALADSRWFTGRSTSQEMMVERAITERAELVEHLERTLNARVMDVKVIRLDCVNDTTWVSVRLDTRPGSQPYGNPAQPLSTHPEMAGLA</sequence>
<keyword evidence="2" id="KW-1133">Transmembrane helix</keyword>
<organism evidence="3 4">
    <name type="scientific">Corynebacterium oculi</name>
    <dbReference type="NCBI Taxonomy" id="1544416"/>
    <lineage>
        <taxon>Bacteria</taxon>
        <taxon>Bacillati</taxon>
        <taxon>Actinomycetota</taxon>
        <taxon>Actinomycetes</taxon>
        <taxon>Mycobacteriales</taxon>
        <taxon>Corynebacteriaceae</taxon>
        <taxon>Corynebacterium</taxon>
    </lineage>
</organism>